<comment type="caution">
    <text evidence="1">The sequence shown here is derived from an EMBL/GenBank/DDBJ whole genome shotgun (WGS) entry which is preliminary data.</text>
</comment>
<evidence type="ECO:0000313" key="1">
    <source>
        <dbReference type="EMBL" id="KAJ7558359.1"/>
    </source>
</evidence>
<sequence length="468" mass="53012">MAVHSEEDLNPKAMADGASKARELPFINSEELARHNSSADLWVAIHGKVYDVSKWAEIHPGGDLPLTTMAGQDVTDAFLAFHPARAWSFLLQFHVATLTDDNVKPLAAEQRKLLNDFNKAGLMKNPLHIYLLIAAIIVCMFSTCITGVLLSGNVWIHLGCAILLGLVWSQSGWIGHDLGHCGMVGNPKIDNWIGLLAGNCLSGIGIGWWKRNHNAHHFSCNSVEYDPDLQYLPIFAVSSRFFSSLYSYFYERKMDFDRPARWLISYQHWTFYLVMAVARVNLFGQSIALLLSKRHVPNRRLELIGIAFFWTWFSWLLAHLPSTGERLGFVLVSFAVTGIQHVQFCLNHFSSPVYEGCPKSKNWAESQVRGTLNLSTPPWLDWFHGGLQFQIEHHLFPRLPRHNLRKISVFVRPLCEKYGLPYKSVTFWEANVMIIETLKAAAMEARDLSKPVPTLSKSLLWEAFNSHG</sequence>
<accession>A0ACC2DVR0</accession>
<evidence type="ECO:0000313" key="2">
    <source>
        <dbReference type="Proteomes" id="UP001162992"/>
    </source>
</evidence>
<gene>
    <name evidence="1" type="ORF">O6H91_04G035700</name>
</gene>
<keyword evidence="2" id="KW-1185">Reference proteome</keyword>
<dbReference type="Proteomes" id="UP001162992">
    <property type="component" value="Chromosome 4"/>
</dbReference>
<organism evidence="1 2">
    <name type="scientific">Diphasiastrum complanatum</name>
    <name type="common">Issler's clubmoss</name>
    <name type="synonym">Lycopodium complanatum</name>
    <dbReference type="NCBI Taxonomy" id="34168"/>
    <lineage>
        <taxon>Eukaryota</taxon>
        <taxon>Viridiplantae</taxon>
        <taxon>Streptophyta</taxon>
        <taxon>Embryophyta</taxon>
        <taxon>Tracheophyta</taxon>
        <taxon>Lycopodiopsida</taxon>
        <taxon>Lycopodiales</taxon>
        <taxon>Lycopodiaceae</taxon>
        <taxon>Lycopodioideae</taxon>
        <taxon>Diphasiastrum</taxon>
    </lineage>
</organism>
<reference evidence="2" key="1">
    <citation type="journal article" date="2024" name="Proc. Natl. Acad. Sci. U.S.A.">
        <title>Extraordinary preservation of gene collinearity over three hundred million years revealed in homosporous lycophytes.</title>
        <authorList>
            <person name="Li C."/>
            <person name="Wickell D."/>
            <person name="Kuo L.Y."/>
            <person name="Chen X."/>
            <person name="Nie B."/>
            <person name="Liao X."/>
            <person name="Peng D."/>
            <person name="Ji J."/>
            <person name="Jenkins J."/>
            <person name="Williams M."/>
            <person name="Shu S."/>
            <person name="Plott C."/>
            <person name="Barry K."/>
            <person name="Rajasekar S."/>
            <person name="Grimwood J."/>
            <person name="Han X."/>
            <person name="Sun S."/>
            <person name="Hou Z."/>
            <person name="He W."/>
            <person name="Dai G."/>
            <person name="Sun C."/>
            <person name="Schmutz J."/>
            <person name="Leebens-Mack J.H."/>
            <person name="Li F.W."/>
            <person name="Wang L."/>
        </authorList>
    </citation>
    <scope>NUCLEOTIDE SEQUENCE [LARGE SCALE GENOMIC DNA]</scope>
    <source>
        <strain evidence="2">cv. PW_Plant_1</strain>
    </source>
</reference>
<proteinExistence type="predicted"/>
<protein>
    <submittedName>
        <fullName evidence="1">Uncharacterized protein</fullName>
    </submittedName>
</protein>
<dbReference type="EMBL" id="CM055095">
    <property type="protein sequence ID" value="KAJ7558359.1"/>
    <property type="molecule type" value="Genomic_DNA"/>
</dbReference>
<name>A0ACC2DVR0_DIPCM</name>